<protein>
    <submittedName>
        <fullName evidence="2">Putative heterokaryon incompatibility protein</fullName>
    </submittedName>
</protein>
<dbReference type="AlphaFoldDB" id="M7T9Z2"/>
<accession>M7T9Z2</accession>
<dbReference type="eggNOG" id="ENOG502RVCF">
    <property type="taxonomic scope" value="Eukaryota"/>
</dbReference>
<name>M7T9Z2_EUTLA</name>
<organism evidence="2 3">
    <name type="scientific">Eutypa lata (strain UCR-EL1)</name>
    <name type="common">Grapevine dieback disease fungus</name>
    <name type="synonym">Eutypa armeniacae</name>
    <dbReference type="NCBI Taxonomy" id="1287681"/>
    <lineage>
        <taxon>Eukaryota</taxon>
        <taxon>Fungi</taxon>
        <taxon>Dikarya</taxon>
        <taxon>Ascomycota</taxon>
        <taxon>Pezizomycotina</taxon>
        <taxon>Sordariomycetes</taxon>
        <taxon>Xylariomycetidae</taxon>
        <taxon>Xylariales</taxon>
        <taxon>Diatrypaceae</taxon>
        <taxon>Eutypa</taxon>
    </lineage>
</organism>
<dbReference type="EMBL" id="KB707216">
    <property type="protein sequence ID" value="EMR63475.1"/>
    <property type="molecule type" value="Genomic_DNA"/>
</dbReference>
<dbReference type="PANTHER" id="PTHR24148">
    <property type="entry name" value="ANKYRIN REPEAT DOMAIN-CONTAINING PROTEIN 39 HOMOLOG-RELATED"/>
    <property type="match status" value="1"/>
</dbReference>
<feature type="domain" description="Heterokaryon incompatibility" evidence="1">
    <location>
        <begin position="91"/>
        <end position="240"/>
    </location>
</feature>
<dbReference type="OMA" id="ITRCRIA"/>
<dbReference type="Pfam" id="PF26639">
    <property type="entry name" value="Het-6_barrel"/>
    <property type="match status" value="1"/>
</dbReference>
<dbReference type="Proteomes" id="UP000012174">
    <property type="component" value="Unassembled WGS sequence"/>
</dbReference>
<dbReference type="HOGENOM" id="CLU_004184_7_2_1"/>
<dbReference type="KEGG" id="ela:UCREL1_9576"/>
<keyword evidence="3" id="KW-1185">Reference proteome</keyword>
<evidence type="ECO:0000313" key="2">
    <source>
        <dbReference type="EMBL" id="EMR63475.1"/>
    </source>
</evidence>
<gene>
    <name evidence="2" type="ORF">UCREL1_9576</name>
</gene>
<evidence type="ECO:0000313" key="3">
    <source>
        <dbReference type="Proteomes" id="UP000012174"/>
    </source>
</evidence>
<dbReference type="OrthoDB" id="265717at2759"/>
<sequence>MALHRPLDLVSQQIRLITIQPSRFHDVNSDIIELEIEHVPLNNHSFTPEYRAWLLSRGYPVELNSHLEWYKVMDQQSPLYSKIHRYVWGDYIALSYAWSHEFNQKMIRVNGDEVYVRQNLEAALRVIRNQGYLKDGMKLWIDALSINQGDDVEKGKQVTRMGDIYWAAADVLVWLGANNPEMSKVMDFISGLANGWDDTDTTNLTERLPRVLASASPGIWQLFNDFVQLPYWKRTWVLQEISKGTAEMRVLYGDKIVKWTDLSNAALYFNTQPEDKIGNAIKAIMYRYPEHRKEANRVLKPNYHFFLRISNTEGLRQQRVEPNLMKLITFTRHKLVARPRDKVYGLLGLMAPYIAQHIVPEYGPDVTDDVVYENFAKTWIQFGENLDVLGQCSSDDSPSWVPHLHTSYRHLCGASEPPYDASKGLKPQVRFYNDNENRVLVCKGLLIGAVDSVSTSFQDPKNVNNASLPPSASKQFGTRNCSNAYLDEHGLREALWRTVVGNRNLTGGEAPDEYALLLSPQSLTNADMLAWTKPNAGFYVAGRPLISYFEAHSYETVFNRCLVALRSLFKHLESGLWKMWARVRLGTAQNMPVKRQLSIFEEAVTRVTRFAWSRRLMTTQTGYLGFAPEEARPGDVVAVLFGCSFPVLLRPKGNEYTLVKPCFVYGLMAGEAVAKYHKGAIESQEFEIA</sequence>
<proteinExistence type="predicted"/>
<reference evidence="3" key="1">
    <citation type="journal article" date="2013" name="Genome Announc.">
        <title>Draft genome sequence of the grapevine dieback fungus Eutypa lata UCR-EL1.</title>
        <authorList>
            <person name="Blanco-Ulate B."/>
            <person name="Rolshausen P.E."/>
            <person name="Cantu D."/>
        </authorList>
    </citation>
    <scope>NUCLEOTIDE SEQUENCE [LARGE SCALE GENOMIC DNA]</scope>
    <source>
        <strain evidence="3">UCR-EL1</strain>
    </source>
</reference>
<dbReference type="InterPro" id="IPR052895">
    <property type="entry name" value="HetReg/Transcr_Mod"/>
</dbReference>
<dbReference type="InterPro" id="IPR010730">
    <property type="entry name" value="HET"/>
</dbReference>
<dbReference type="PANTHER" id="PTHR24148:SF64">
    <property type="entry name" value="HETEROKARYON INCOMPATIBILITY DOMAIN-CONTAINING PROTEIN"/>
    <property type="match status" value="1"/>
</dbReference>
<dbReference type="Pfam" id="PF06985">
    <property type="entry name" value="HET"/>
    <property type="match status" value="1"/>
</dbReference>
<evidence type="ECO:0000259" key="1">
    <source>
        <dbReference type="Pfam" id="PF06985"/>
    </source>
</evidence>